<dbReference type="InterPro" id="IPR033378">
    <property type="entry name" value="BRICK1"/>
</dbReference>
<evidence type="ECO:0000256" key="2">
    <source>
        <dbReference type="ARBA" id="ARBA00005620"/>
    </source>
</evidence>
<comment type="subcellular location">
    <subcellularLocation>
        <location evidence="1">Cytoplasm</location>
        <location evidence="1">Cytoskeleton</location>
    </subcellularLocation>
</comment>
<evidence type="ECO:0000256" key="5">
    <source>
        <dbReference type="ARBA" id="ARBA00023212"/>
    </source>
</evidence>
<evidence type="ECO:0000256" key="3">
    <source>
        <dbReference type="ARBA" id="ARBA00022490"/>
    </source>
</evidence>
<evidence type="ECO:0000313" key="7">
    <source>
        <dbReference type="EMBL" id="CAG5086848.1"/>
    </source>
</evidence>
<dbReference type="PANTHER" id="PTHR33668:SF1">
    <property type="entry name" value="PROTEIN BRICK1"/>
    <property type="match status" value="1"/>
</dbReference>
<protein>
    <submittedName>
        <fullName evidence="7">Oidioi.mRNA.OKI2018_I69.PAR.g11379.t1.cds</fullName>
    </submittedName>
</protein>
<evidence type="ECO:0000256" key="4">
    <source>
        <dbReference type="ARBA" id="ARBA00023054"/>
    </source>
</evidence>
<comment type="similarity">
    <text evidence="2">Belongs to the BRK1 family.</text>
</comment>
<reference evidence="7 8" key="1">
    <citation type="submission" date="2021-04" db="EMBL/GenBank/DDBJ databases">
        <authorList>
            <person name="Bliznina A."/>
        </authorList>
    </citation>
    <scope>NUCLEOTIDE SEQUENCE [LARGE SCALE GENOMIC DNA]</scope>
</reference>
<organism evidence="7 8">
    <name type="scientific">Oikopleura dioica</name>
    <name type="common">Tunicate</name>
    <dbReference type="NCBI Taxonomy" id="34765"/>
    <lineage>
        <taxon>Eukaryota</taxon>
        <taxon>Metazoa</taxon>
        <taxon>Chordata</taxon>
        <taxon>Tunicata</taxon>
        <taxon>Appendicularia</taxon>
        <taxon>Copelata</taxon>
        <taxon>Oikopleuridae</taxon>
        <taxon>Oikopleura</taxon>
    </lineage>
</organism>
<accession>A0ABN7S245</accession>
<evidence type="ECO:0000256" key="1">
    <source>
        <dbReference type="ARBA" id="ARBA00004245"/>
    </source>
</evidence>
<feature type="coiled-coil region" evidence="6">
    <location>
        <begin position="47"/>
        <end position="74"/>
    </location>
</feature>
<dbReference type="Gene3D" id="1.20.5.110">
    <property type="match status" value="1"/>
</dbReference>
<evidence type="ECO:0000313" key="8">
    <source>
        <dbReference type="Proteomes" id="UP001158576"/>
    </source>
</evidence>
<sequence>MIKDANHAQRQIQEDWNNREYVEVITTQIKKISDFLNSFDSSCRGRFAQMDEKLTTLERRIDFLEARISRSLANNSGRE</sequence>
<evidence type="ECO:0000256" key="6">
    <source>
        <dbReference type="SAM" id="Coils"/>
    </source>
</evidence>
<proteinExistence type="inferred from homology"/>
<dbReference type="PANTHER" id="PTHR33668">
    <property type="entry name" value="PROTEIN BRICK1"/>
    <property type="match status" value="1"/>
</dbReference>
<gene>
    <name evidence="7" type="ORF">OKIOD_LOCUS2937</name>
</gene>
<keyword evidence="4 6" id="KW-0175">Coiled coil</keyword>
<dbReference type="EMBL" id="OU015568">
    <property type="protein sequence ID" value="CAG5086848.1"/>
    <property type="molecule type" value="Genomic_DNA"/>
</dbReference>
<keyword evidence="3" id="KW-0963">Cytoplasm</keyword>
<keyword evidence="5" id="KW-0206">Cytoskeleton</keyword>
<name>A0ABN7S245_OIKDI</name>
<keyword evidence="8" id="KW-1185">Reference proteome</keyword>
<dbReference type="Proteomes" id="UP001158576">
    <property type="component" value="Chromosome PAR"/>
</dbReference>